<organism evidence="7 8">
    <name type="scientific">Pristionchus fissidentatus</name>
    <dbReference type="NCBI Taxonomy" id="1538716"/>
    <lineage>
        <taxon>Eukaryota</taxon>
        <taxon>Metazoa</taxon>
        <taxon>Ecdysozoa</taxon>
        <taxon>Nematoda</taxon>
        <taxon>Chromadorea</taxon>
        <taxon>Rhabditida</taxon>
        <taxon>Rhabditina</taxon>
        <taxon>Diplogasteromorpha</taxon>
        <taxon>Diplogasteroidea</taxon>
        <taxon>Neodiplogasteridae</taxon>
        <taxon>Pristionchus</taxon>
    </lineage>
</organism>
<sequence length="153" mass="18068">FCLFRMLATAIMPSFVLIHFFITIQQILSTFRVSDLIQKWVAHSSLFIIYGYSTLFGIFSFRQESFSGTSYFCSSYSKDSELFIIVNMDIMMVVDVINSIATLFLWRHNKEILARDRESYDLGRSFHRRQNLYAMEQFLPVSALHSIFYIIFF</sequence>
<dbReference type="GO" id="GO:0016020">
    <property type="term" value="C:membrane"/>
    <property type="evidence" value="ECO:0007669"/>
    <property type="project" value="UniProtKB-SubCell"/>
</dbReference>
<evidence type="ECO:0000313" key="8">
    <source>
        <dbReference type="Proteomes" id="UP001432322"/>
    </source>
</evidence>
<dbReference type="Proteomes" id="UP001432322">
    <property type="component" value="Unassembled WGS sequence"/>
</dbReference>
<evidence type="ECO:0000256" key="1">
    <source>
        <dbReference type="ARBA" id="ARBA00004141"/>
    </source>
</evidence>
<name>A0AAV5UWM8_9BILA</name>
<evidence type="ECO:0000313" key="7">
    <source>
        <dbReference type="EMBL" id="GMT11148.1"/>
    </source>
</evidence>
<feature type="transmembrane region" description="Helical" evidence="6">
    <location>
        <begin position="132"/>
        <end position="152"/>
    </location>
</feature>
<keyword evidence="8" id="KW-1185">Reference proteome</keyword>
<proteinExistence type="inferred from homology"/>
<evidence type="ECO:0000256" key="4">
    <source>
        <dbReference type="ARBA" id="ARBA00023136"/>
    </source>
</evidence>
<keyword evidence="4 6" id="KW-0472">Membrane</keyword>
<evidence type="ECO:0008006" key="9">
    <source>
        <dbReference type="Google" id="ProtNLM"/>
    </source>
</evidence>
<comment type="subcellular location">
    <subcellularLocation>
        <location evidence="1">Membrane</location>
        <topology evidence="1">Multi-pass membrane protein</topology>
    </subcellularLocation>
</comment>
<comment type="caution">
    <text evidence="7">The sequence shown here is derived from an EMBL/GenBank/DDBJ whole genome shotgun (WGS) entry which is preliminary data.</text>
</comment>
<dbReference type="PANTHER" id="PTHR31357">
    <property type="entry name" value="SERPENTINE RECEPTOR CLASS ALPHA-10"/>
    <property type="match status" value="1"/>
</dbReference>
<evidence type="ECO:0000256" key="5">
    <source>
        <dbReference type="ARBA" id="ARBA00037994"/>
    </source>
</evidence>
<dbReference type="AlphaFoldDB" id="A0AAV5UWM8"/>
<gene>
    <name evidence="7" type="ORF">PFISCL1PPCAC_2445</name>
</gene>
<dbReference type="GO" id="GO:0004984">
    <property type="term" value="F:olfactory receptor activity"/>
    <property type="evidence" value="ECO:0007669"/>
    <property type="project" value="TreeGrafter"/>
</dbReference>
<dbReference type="InterPro" id="IPR051080">
    <property type="entry name" value="Nematode_rcpt-like_serp_alpha"/>
</dbReference>
<feature type="transmembrane region" description="Helical" evidence="6">
    <location>
        <begin position="6"/>
        <end position="28"/>
    </location>
</feature>
<dbReference type="EMBL" id="BTSY01000001">
    <property type="protein sequence ID" value="GMT11148.1"/>
    <property type="molecule type" value="Genomic_DNA"/>
</dbReference>
<evidence type="ECO:0000256" key="6">
    <source>
        <dbReference type="SAM" id="Phobius"/>
    </source>
</evidence>
<comment type="similarity">
    <text evidence="5">Belongs to the nematode receptor-like protein sra family.</text>
</comment>
<feature type="transmembrane region" description="Helical" evidence="6">
    <location>
        <begin position="40"/>
        <end position="62"/>
    </location>
</feature>
<feature type="non-terminal residue" evidence="7">
    <location>
        <position position="153"/>
    </location>
</feature>
<dbReference type="PANTHER" id="PTHR31357:SF5">
    <property type="entry name" value="SERPENTINE RECEPTOR CLASS ALPHA-1-RELATED"/>
    <property type="match status" value="1"/>
</dbReference>
<feature type="non-terminal residue" evidence="7">
    <location>
        <position position="1"/>
    </location>
</feature>
<keyword evidence="3 6" id="KW-1133">Transmembrane helix</keyword>
<protein>
    <recommendedName>
        <fullName evidence="9">G protein-coupled receptor</fullName>
    </recommendedName>
</protein>
<reference evidence="7" key="1">
    <citation type="submission" date="2023-10" db="EMBL/GenBank/DDBJ databases">
        <title>Genome assembly of Pristionchus species.</title>
        <authorList>
            <person name="Yoshida K."/>
            <person name="Sommer R.J."/>
        </authorList>
    </citation>
    <scope>NUCLEOTIDE SEQUENCE</scope>
    <source>
        <strain evidence="7">RS5133</strain>
    </source>
</reference>
<accession>A0AAV5UWM8</accession>
<dbReference type="InterPro" id="IPR019408">
    <property type="entry name" value="7TM_GPCR_serpentine_rcpt_Srab"/>
</dbReference>
<evidence type="ECO:0000256" key="2">
    <source>
        <dbReference type="ARBA" id="ARBA00022692"/>
    </source>
</evidence>
<feature type="transmembrane region" description="Helical" evidence="6">
    <location>
        <begin position="82"/>
        <end position="106"/>
    </location>
</feature>
<evidence type="ECO:0000256" key="3">
    <source>
        <dbReference type="ARBA" id="ARBA00022989"/>
    </source>
</evidence>
<dbReference type="Pfam" id="PF10292">
    <property type="entry name" value="7TM_GPCR_Srab"/>
    <property type="match status" value="1"/>
</dbReference>
<keyword evidence="2 6" id="KW-0812">Transmembrane</keyword>